<dbReference type="InterPro" id="IPR004879">
    <property type="entry name" value="Ssp411-like_TRX"/>
</dbReference>
<dbReference type="SUPFAM" id="SSF52833">
    <property type="entry name" value="Thioredoxin-like"/>
    <property type="match status" value="1"/>
</dbReference>
<dbReference type="Proteomes" id="UP000256485">
    <property type="component" value="Unassembled WGS sequence"/>
</dbReference>
<dbReference type="OrthoDB" id="9762614at2"/>
<dbReference type="InterPro" id="IPR024705">
    <property type="entry name" value="Ssp411"/>
</dbReference>
<dbReference type="AlphaFoldDB" id="A0A3D9V9F5"/>
<dbReference type="PANTHER" id="PTHR42899:SF1">
    <property type="entry name" value="SPERMATOGENESIS-ASSOCIATED PROTEIN 20"/>
    <property type="match status" value="1"/>
</dbReference>
<evidence type="ECO:0000259" key="2">
    <source>
        <dbReference type="Pfam" id="PF03190"/>
    </source>
</evidence>
<dbReference type="PIRSF" id="PIRSF006402">
    <property type="entry name" value="UCP006402_thioredoxin"/>
    <property type="match status" value="1"/>
</dbReference>
<dbReference type="Pfam" id="PF03190">
    <property type="entry name" value="Thioredox_DsbH"/>
    <property type="match status" value="1"/>
</dbReference>
<name>A0A3D9V9F5_THECX</name>
<dbReference type="CDD" id="cd02955">
    <property type="entry name" value="SSP411"/>
    <property type="match status" value="1"/>
</dbReference>
<organism evidence="3 4">
    <name type="scientific">Thermasporomyces composti</name>
    <dbReference type="NCBI Taxonomy" id="696763"/>
    <lineage>
        <taxon>Bacteria</taxon>
        <taxon>Bacillati</taxon>
        <taxon>Actinomycetota</taxon>
        <taxon>Actinomycetes</taxon>
        <taxon>Propionibacteriales</taxon>
        <taxon>Nocardioidaceae</taxon>
        <taxon>Thermasporomyces</taxon>
    </lineage>
</organism>
<dbReference type="Gene3D" id="3.40.30.10">
    <property type="entry name" value="Glutaredoxin"/>
    <property type="match status" value="1"/>
</dbReference>
<dbReference type="GO" id="GO:0005975">
    <property type="term" value="P:carbohydrate metabolic process"/>
    <property type="evidence" value="ECO:0007669"/>
    <property type="project" value="InterPro"/>
</dbReference>
<evidence type="ECO:0000313" key="3">
    <source>
        <dbReference type="EMBL" id="REF35625.1"/>
    </source>
</evidence>
<dbReference type="InterPro" id="IPR036249">
    <property type="entry name" value="Thioredoxin-like_sf"/>
</dbReference>
<evidence type="ECO:0000313" key="4">
    <source>
        <dbReference type="Proteomes" id="UP000256485"/>
    </source>
</evidence>
<dbReference type="InterPro" id="IPR012341">
    <property type="entry name" value="6hp_glycosidase-like_sf"/>
</dbReference>
<feature type="domain" description="Spermatogenesis-associated protein 20-like TRX" evidence="2">
    <location>
        <begin position="1"/>
        <end position="161"/>
    </location>
</feature>
<evidence type="ECO:0000256" key="1">
    <source>
        <dbReference type="SAM" id="MobiDB-lite"/>
    </source>
</evidence>
<dbReference type="InterPro" id="IPR008928">
    <property type="entry name" value="6-hairpin_glycosidase_sf"/>
</dbReference>
<protein>
    <recommendedName>
        <fullName evidence="2">Spermatogenesis-associated protein 20-like TRX domain-containing protein</fullName>
    </recommendedName>
</protein>
<accession>A0A3D9V9F5</accession>
<proteinExistence type="predicted"/>
<feature type="region of interest" description="Disordered" evidence="1">
    <location>
        <begin position="618"/>
        <end position="657"/>
    </location>
</feature>
<reference evidence="3 4" key="1">
    <citation type="submission" date="2018-08" db="EMBL/GenBank/DDBJ databases">
        <title>Sequencing the genomes of 1000 actinobacteria strains.</title>
        <authorList>
            <person name="Klenk H.-P."/>
        </authorList>
    </citation>
    <scope>NUCLEOTIDE SEQUENCE [LARGE SCALE GENOMIC DNA]</scope>
    <source>
        <strain evidence="3 4">DSM 22891</strain>
    </source>
</reference>
<dbReference type="Gene3D" id="1.50.10.10">
    <property type="match status" value="1"/>
</dbReference>
<dbReference type="RefSeq" id="WP_115849376.1">
    <property type="nucleotide sequence ID" value="NZ_QTUC01000001.1"/>
</dbReference>
<keyword evidence="4" id="KW-1185">Reference proteome</keyword>
<dbReference type="SUPFAM" id="SSF48208">
    <property type="entry name" value="Six-hairpin glycosidases"/>
    <property type="match status" value="1"/>
</dbReference>
<comment type="caution">
    <text evidence="3">The sequence shown here is derived from an EMBL/GenBank/DDBJ whole genome shotgun (WGS) entry which is preliminary data.</text>
</comment>
<gene>
    <name evidence="3" type="ORF">DFJ64_1008</name>
</gene>
<feature type="compositionally biased region" description="Basic and acidic residues" evidence="1">
    <location>
        <begin position="637"/>
        <end position="647"/>
    </location>
</feature>
<sequence>MNRLATATSPYLRQHADNPVDWYPWGEEAFAEARRRDVPILLSVGYAACHWCHVMARESFSDPRIAAWINEHFVPVKVDREERPDVDAIYMQATQAMTGQGGWPMTCFLTPSGEAFYCGTYYPPTPRHGLPSFTQVLEAVARAWRERRDEVVRAAEQINLQLAAPRIRTGEPPTLDQLDTAVEVLARDVDPVHGGLGRAPKFPPSVVLEFLLRHAARTGSQQALDIVASTCEHMARGGIYDQLGGGFARYSVDEAWVVPHFEKMLEDNALLLRVYLHWWRLTGVPLAERVARETADFLLRDMRTPQGGFASALDADSEGVEGKFYVWTPQELREVLGEVDGRYAAELFGVTEEGTFERGTSTLRLPKDPPDPERFAQLRARLREARAQRVPPDRDEKVVASWNGLAITALAEAGALLGEPSYVDAAVRAAELLAAVHTVDGARLIRTSRDGLPGPSQGVLEDYGNVAEAYLTLTSVTGDPRWLERAGALLDRVLSHFGDGRGGFFDTADDAEQLVRRPQDPTDGVAPSGQSAVAGALLTYAALTGSALHREAAEHALGVAGRLAEQAPRAAGWGLAVAEALAAGPLEVAVVGTPGDPAFEALCSVARRTPSPGAVVVAGPPDDTSAAGAPADDGSDGFDRKVSDQSERGTTTPEAGSIPLLAGRTLVRGHAAAYVCRDFVCERPVTDPAELAAMVGVADV</sequence>
<dbReference type="PANTHER" id="PTHR42899">
    <property type="entry name" value="SPERMATOGENESIS-ASSOCIATED PROTEIN 20"/>
    <property type="match status" value="1"/>
</dbReference>
<dbReference type="EMBL" id="QTUC01000001">
    <property type="protein sequence ID" value="REF35625.1"/>
    <property type="molecule type" value="Genomic_DNA"/>
</dbReference>
<feature type="compositionally biased region" description="Low complexity" evidence="1">
    <location>
        <begin position="618"/>
        <end position="632"/>
    </location>
</feature>